<dbReference type="InterPro" id="IPR036291">
    <property type="entry name" value="NAD(P)-bd_dom_sf"/>
</dbReference>
<dbReference type="GO" id="GO:0008270">
    <property type="term" value="F:zinc ion binding"/>
    <property type="evidence" value="ECO:0007669"/>
    <property type="project" value="InterPro"/>
</dbReference>
<evidence type="ECO:0000313" key="3">
    <source>
        <dbReference type="EMBL" id="ORY10285.1"/>
    </source>
</evidence>
<dbReference type="PROSITE" id="PS01162">
    <property type="entry name" value="QOR_ZETA_CRYSTAL"/>
    <property type="match status" value="1"/>
</dbReference>
<dbReference type="STRING" id="1231657.A0A1Y1ZKD8"/>
<dbReference type="Pfam" id="PF13602">
    <property type="entry name" value="ADH_zinc_N_2"/>
    <property type="match status" value="1"/>
</dbReference>
<dbReference type="Pfam" id="PF08240">
    <property type="entry name" value="ADH_N"/>
    <property type="match status" value="1"/>
</dbReference>
<keyword evidence="4" id="KW-1185">Reference proteome</keyword>
<keyword evidence="1" id="KW-0560">Oxidoreductase</keyword>
<name>A0A1Y1ZKD8_9PLEO</name>
<dbReference type="Gene3D" id="3.40.50.720">
    <property type="entry name" value="NAD(P)-binding Rossmann-like Domain"/>
    <property type="match status" value="1"/>
</dbReference>
<evidence type="ECO:0000256" key="1">
    <source>
        <dbReference type="ARBA" id="ARBA00023002"/>
    </source>
</evidence>
<comment type="caution">
    <text evidence="3">The sequence shown here is derived from an EMBL/GenBank/DDBJ whole genome shotgun (WGS) entry which is preliminary data.</text>
</comment>
<dbReference type="InterPro" id="IPR050700">
    <property type="entry name" value="YIM1/Zinc_Alcohol_DH_Fams"/>
</dbReference>
<dbReference type="SUPFAM" id="SSF51735">
    <property type="entry name" value="NAD(P)-binding Rossmann-fold domains"/>
    <property type="match status" value="1"/>
</dbReference>
<dbReference type="InterPro" id="IPR002364">
    <property type="entry name" value="Quin_OxRdtase/zeta-crystal_CS"/>
</dbReference>
<gene>
    <name evidence="3" type="ORF">BCR34DRAFT_354742</name>
</gene>
<organism evidence="3 4">
    <name type="scientific">Clohesyomyces aquaticus</name>
    <dbReference type="NCBI Taxonomy" id="1231657"/>
    <lineage>
        <taxon>Eukaryota</taxon>
        <taxon>Fungi</taxon>
        <taxon>Dikarya</taxon>
        <taxon>Ascomycota</taxon>
        <taxon>Pezizomycotina</taxon>
        <taxon>Dothideomycetes</taxon>
        <taxon>Pleosporomycetidae</taxon>
        <taxon>Pleosporales</taxon>
        <taxon>Lindgomycetaceae</taxon>
        <taxon>Clohesyomyces</taxon>
    </lineage>
</organism>
<dbReference type="InterPro" id="IPR013154">
    <property type="entry name" value="ADH-like_N"/>
</dbReference>
<evidence type="ECO:0000259" key="2">
    <source>
        <dbReference type="SMART" id="SM00829"/>
    </source>
</evidence>
<dbReference type="PANTHER" id="PTHR11695">
    <property type="entry name" value="ALCOHOL DEHYDROGENASE RELATED"/>
    <property type="match status" value="1"/>
</dbReference>
<dbReference type="SMART" id="SM00829">
    <property type="entry name" value="PKS_ER"/>
    <property type="match status" value="1"/>
</dbReference>
<protein>
    <recommendedName>
        <fullName evidence="2">Enoyl reductase (ER) domain-containing protein</fullName>
    </recommendedName>
</protein>
<proteinExistence type="predicted"/>
<dbReference type="OrthoDB" id="201656at2759"/>
<reference evidence="3 4" key="1">
    <citation type="submission" date="2016-07" db="EMBL/GenBank/DDBJ databases">
        <title>Pervasive Adenine N6-methylation of Active Genes in Fungi.</title>
        <authorList>
            <consortium name="DOE Joint Genome Institute"/>
            <person name="Mondo S.J."/>
            <person name="Dannebaum R.O."/>
            <person name="Kuo R.C."/>
            <person name="Labutti K."/>
            <person name="Haridas S."/>
            <person name="Kuo A."/>
            <person name="Salamov A."/>
            <person name="Ahrendt S.R."/>
            <person name="Lipzen A."/>
            <person name="Sullivan W."/>
            <person name="Andreopoulos W.B."/>
            <person name="Clum A."/>
            <person name="Lindquist E."/>
            <person name="Daum C."/>
            <person name="Ramamoorthy G.K."/>
            <person name="Gryganskyi A."/>
            <person name="Culley D."/>
            <person name="Magnuson J.K."/>
            <person name="James T.Y."/>
            <person name="O'Malley M.A."/>
            <person name="Stajich J.E."/>
            <person name="Spatafora J.W."/>
            <person name="Visel A."/>
            <person name="Grigoriev I.V."/>
        </authorList>
    </citation>
    <scope>NUCLEOTIDE SEQUENCE [LARGE SCALE GENOMIC DNA]</scope>
    <source>
        <strain evidence="3 4">CBS 115471</strain>
    </source>
</reference>
<accession>A0A1Y1ZKD8</accession>
<dbReference type="InterPro" id="IPR020843">
    <property type="entry name" value="ER"/>
</dbReference>
<dbReference type="InterPro" id="IPR011032">
    <property type="entry name" value="GroES-like_sf"/>
</dbReference>
<dbReference type="AlphaFoldDB" id="A0A1Y1ZKD8"/>
<dbReference type="EMBL" id="MCFA01000075">
    <property type="protein sequence ID" value="ORY10285.1"/>
    <property type="molecule type" value="Genomic_DNA"/>
</dbReference>
<evidence type="ECO:0000313" key="4">
    <source>
        <dbReference type="Proteomes" id="UP000193144"/>
    </source>
</evidence>
<sequence>MEPNRTMRAWTHTRAGLPGDVLALSSLPVPSITSPTQVLIRITYCALNPGGSIIMQLLPFFFRTSPAIPETDFSGVIVACGADVPSERCLQVGTEVFGSILVGQHVKSTSGALAEYVVVDCSMVVRKPAGATLEQVAGLGVAGATALETIKGAKLKKGDSVLVNGASGGIGHFIVQICREEVGETGKVVAVCSGKNVEWVRELGCDEVIDYNSHAPVTAYLTEKYSGSRFNAIIDAAGIQALLLSCPSFLAEGKPYVSVGPRPSGYTYGAMLATIGQMAKNFLWPSLLGGVPRPYVQVAATANRESLEALAKLVEERRLRVVVGFRTGFEDALQAYNRLLSSPKGKVVVQVQS</sequence>
<dbReference type="GO" id="GO:0016491">
    <property type="term" value="F:oxidoreductase activity"/>
    <property type="evidence" value="ECO:0007669"/>
    <property type="project" value="UniProtKB-KW"/>
</dbReference>
<dbReference type="SUPFAM" id="SSF50129">
    <property type="entry name" value="GroES-like"/>
    <property type="match status" value="1"/>
</dbReference>
<dbReference type="Gene3D" id="3.90.180.10">
    <property type="entry name" value="Medium-chain alcohol dehydrogenases, catalytic domain"/>
    <property type="match status" value="1"/>
</dbReference>
<dbReference type="Proteomes" id="UP000193144">
    <property type="component" value="Unassembled WGS sequence"/>
</dbReference>
<dbReference type="PANTHER" id="PTHR11695:SF294">
    <property type="entry name" value="RETICULON-4-INTERACTING PROTEIN 1, MITOCHONDRIAL"/>
    <property type="match status" value="1"/>
</dbReference>
<dbReference type="CDD" id="cd08267">
    <property type="entry name" value="MDR1"/>
    <property type="match status" value="1"/>
</dbReference>
<feature type="domain" description="Enoyl reductase (ER)" evidence="2">
    <location>
        <begin position="19"/>
        <end position="349"/>
    </location>
</feature>
<dbReference type="GO" id="GO:0005739">
    <property type="term" value="C:mitochondrion"/>
    <property type="evidence" value="ECO:0007669"/>
    <property type="project" value="TreeGrafter"/>
</dbReference>